<reference evidence="1 2" key="1">
    <citation type="submission" date="2019-07" db="EMBL/GenBank/DDBJ databases">
        <title>Finished genome of Venturia effusa.</title>
        <authorList>
            <person name="Young C.A."/>
            <person name="Cox M.P."/>
            <person name="Ganley A.R.D."/>
            <person name="David W.J."/>
        </authorList>
    </citation>
    <scope>NUCLEOTIDE SEQUENCE [LARGE SCALE GENOMIC DNA]</scope>
    <source>
        <strain evidence="2">albino</strain>
    </source>
</reference>
<proteinExistence type="predicted"/>
<dbReference type="EMBL" id="CP042186">
    <property type="protein sequence ID" value="QDS68840.1"/>
    <property type="molecule type" value="Genomic_DNA"/>
</dbReference>
<evidence type="ECO:0000313" key="1">
    <source>
        <dbReference type="EMBL" id="QDS68840.1"/>
    </source>
</evidence>
<dbReference type="OrthoDB" id="3798392at2759"/>
<dbReference type="STRING" id="50376.A0A517KZN4"/>
<accession>A0A517KZN4</accession>
<organism evidence="1 2">
    <name type="scientific">Venturia effusa</name>
    <dbReference type="NCBI Taxonomy" id="50376"/>
    <lineage>
        <taxon>Eukaryota</taxon>
        <taxon>Fungi</taxon>
        <taxon>Dikarya</taxon>
        <taxon>Ascomycota</taxon>
        <taxon>Pezizomycotina</taxon>
        <taxon>Dothideomycetes</taxon>
        <taxon>Pleosporomycetidae</taxon>
        <taxon>Venturiales</taxon>
        <taxon>Venturiaceae</taxon>
        <taxon>Venturia</taxon>
    </lineage>
</organism>
<evidence type="ECO:0000313" key="2">
    <source>
        <dbReference type="Proteomes" id="UP000316270"/>
    </source>
</evidence>
<dbReference type="AlphaFoldDB" id="A0A517KZN4"/>
<protein>
    <submittedName>
        <fullName evidence="1">Uncharacterized protein</fullName>
    </submittedName>
</protein>
<sequence length="1133" mass="122795">MPLLARSEWMEDSKHALIMAPGKAFEVIQTPNGHSVFFSLGTDNVFYATQEAQASKTGWNRLNVSKGLVDAFPGGGASVKQFVVAQNQRTLAFDIALVLTTSSGDHLYLSAGNANTDEFWSRSPNWLDLKWISVAHDSTGRDKDKVRIESVQLMNQPSSDDINGSQTCFVDVLQGTPESNTQRLLDRYYINLDEAVKWRKQTLPIDLKAGSIVNAIGFPDGHFVGGMYTYGKIMSKAEIIYGPAFNVFNPSVPPNPIRLKASESTTSIASALNAQGRSVLFFSAEHGISVFAANNQKESSVASTILTLPITRSATQLSAETRAGITALYGVSIQGELFYTTCPAGHETSPEAWTTPMTLVSHVQSFAFFINAKAGNNTLFVLAEEKDVIQLTQDPLTKEWASRAVILPGTDINDVVRFDAFNTRITAQTNDGKPAVGQEVLVSAVSPIGVYVNGFYRVLDATAPFKATTDASGVVKICQPTQDSVAICYRVSLTSESSQWLDIDPAGKSKAKLAAIQSRGDLDKAQIRESEGTSRSLIPVGVSGADRDSAVAALQQLSKVSATLPADGSTLKGAPKAQDLENGGHTLFESKVATTNAPTTSTPAVLHVSVGDLFRSMLNTAWDGIKSFAIEVFNSIHRFVVQIGDKIYKAILDCVSAVSHAIEWVFNKIGVLIEDLKKWLGFIFNWKDIVRTHKVIKNVVTTYASHSISKIDVLQKDIGGVFDNLEDKLNAWAGLPAQNRTMGQLKESSKSKTSAVDDPQTNYIHDKAQSHLDDANVVSKIAEAAGEKLGALKEKFAEFVGLEKDAIFKVIDEIKTQIIEPFSTLTLTDILKKLAAIIGKLALETAKNVVHLTLELVKEVSTAVIDTLNAKIEIPILSSLYKKIADEDLSILDLICLAAAVPSTLLYKAITAENPFPDNDSTKALISATDFPAVQQVMSNDIAVYKKVVIVAEFVAMAGLFFEVIASVFKAKQVEAGEPHKVSDKLKEISTCVKLLVIMPNYIRPRSDSDAWFWKFDAILTDLAFLKTCLDTSEVGGEDIYGTVSPYIDYGISAAWLVPAIGKVVENHNQKSSTFTSLSADLAYDMAVMTAPIIWNPAMEKRTKLIIFAAGNVVILISAVVRVASAGLLHDGD</sequence>
<gene>
    <name evidence="1" type="ORF">FKW77_007134</name>
</gene>
<name>A0A517KZN4_9PEZI</name>
<keyword evidence="2" id="KW-1185">Reference proteome</keyword>
<dbReference type="Proteomes" id="UP000316270">
    <property type="component" value="Chromosome 2"/>
</dbReference>